<dbReference type="GO" id="GO:0046872">
    <property type="term" value="F:metal ion binding"/>
    <property type="evidence" value="ECO:0007669"/>
    <property type="project" value="UniProtKB-KW"/>
</dbReference>
<dbReference type="GO" id="GO:0005737">
    <property type="term" value="C:cytoplasm"/>
    <property type="evidence" value="ECO:0007669"/>
    <property type="project" value="InterPro"/>
</dbReference>
<dbReference type="InterPro" id="IPR038763">
    <property type="entry name" value="DHH_sf"/>
</dbReference>
<protein>
    <recommendedName>
        <fullName evidence="6">DHHA2 domain-containing protein</fullName>
    </recommendedName>
</protein>
<comment type="cofactor">
    <cofactor evidence="1">
        <name>Mn(2+)</name>
        <dbReference type="ChEBI" id="CHEBI:29035"/>
    </cofactor>
</comment>
<evidence type="ECO:0000256" key="3">
    <source>
        <dbReference type="ARBA" id="ARBA00022801"/>
    </source>
</evidence>
<keyword evidence="4" id="KW-0464">Manganese</keyword>
<dbReference type="Pfam" id="PF01368">
    <property type="entry name" value="DHH"/>
    <property type="match status" value="1"/>
</dbReference>
<dbReference type="OrthoDB" id="374045at2759"/>
<dbReference type="InterPro" id="IPR038222">
    <property type="entry name" value="DHHA2_dom_sf"/>
</dbReference>
<keyword evidence="5" id="KW-0732">Signal</keyword>
<feature type="signal peptide" evidence="5">
    <location>
        <begin position="1"/>
        <end position="22"/>
    </location>
</feature>
<evidence type="ECO:0000256" key="5">
    <source>
        <dbReference type="SAM" id="SignalP"/>
    </source>
</evidence>
<gene>
    <name evidence="7" type="ORF">BCR41DRAFT_316862</name>
</gene>
<dbReference type="GeneID" id="33563097"/>
<reference evidence="7 8" key="1">
    <citation type="submission" date="2016-07" db="EMBL/GenBank/DDBJ databases">
        <title>Pervasive Adenine N6-methylation of Active Genes in Fungi.</title>
        <authorList>
            <consortium name="DOE Joint Genome Institute"/>
            <person name="Mondo S.J."/>
            <person name="Dannebaum R.O."/>
            <person name="Kuo R.C."/>
            <person name="Labutti K."/>
            <person name="Haridas S."/>
            <person name="Kuo A."/>
            <person name="Salamov A."/>
            <person name="Ahrendt S.R."/>
            <person name="Lipzen A."/>
            <person name="Sullivan W."/>
            <person name="Andreopoulos W.B."/>
            <person name="Clum A."/>
            <person name="Lindquist E."/>
            <person name="Daum C."/>
            <person name="Ramamoorthy G.K."/>
            <person name="Gryganskyi A."/>
            <person name="Culley D."/>
            <person name="Magnuson J.K."/>
            <person name="James T.Y."/>
            <person name="O'Malley M.A."/>
            <person name="Stajich J.E."/>
            <person name="Spatafora J.W."/>
            <person name="Visel A."/>
            <person name="Grigoriev I.V."/>
        </authorList>
    </citation>
    <scope>NUCLEOTIDE SEQUENCE [LARGE SCALE GENOMIC DNA]</scope>
    <source>
        <strain evidence="7 8">NRRL 3116</strain>
    </source>
</reference>
<accession>A0A1Y2H181</accession>
<dbReference type="AlphaFoldDB" id="A0A1Y2H181"/>
<keyword evidence="3" id="KW-0378">Hydrolase</keyword>
<dbReference type="InterPro" id="IPR001667">
    <property type="entry name" value="DDH_dom"/>
</dbReference>
<dbReference type="PANTHER" id="PTHR12112:SF39">
    <property type="entry name" value="EG:152A3.5 PROTEIN (FBGN0003116_PN PROTEIN)"/>
    <property type="match status" value="1"/>
</dbReference>
<dbReference type="Gene3D" id="3.90.1640.10">
    <property type="entry name" value="inorganic pyrophosphatase (n-terminal core)"/>
    <property type="match status" value="1"/>
</dbReference>
<comment type="caution">
    <text evidence="7">The sequence shown here is derived from an EMBL/GenBank/DDBJ whole genome shotgun (WGS) entry which is preliminary data.</text>
</comment>
<evidence type="ECO:0000256" key="1">
    <source>
        <dbReference type="ARBA" id="ARBA00001936"/>
    </source>
</evidence>
<dbReference type="Proteomes" id="UP000193648">
    <property type="component" value="Unassembled WGS sequence"/>
</dbReference>
<dbReference type="SMART" id="SM01131">
    <property type="entry name" value="DHHA2"/>
    <property type="match status" value="1"/>
</dbReference>
<dbReference type="STRING" id="64571.A0A1Y2H181"/>
<name>A0A1Y2H181_9FUNG</name>
<evidence type="ECO:0000256" key="4">
    <source>
        <dbReference type="ARBA" id="ARBA00023211"/>
    </source>
</evidence>
<dbReference type="Pfam" id="PF02833">
    <property type="entry name" value="DHHA2"/>
    <property type="match status" value="1"/>
</dbReference>
<organism evidence="7 8">
    <name type="scientific">Lobosporangium transversale</name>
    <dbReference type="NCBI Taxonomy" id="64571"/>
    <lineage>
        <taxon>Eukaryota</taxon>
        <taxon>Fungi</taxon>
        <taxon>Fungi incertae sedis</taxon>
        <taxon>Mucoromycota</taxon>
        <taxon>Mortierellomycotina</taxon>
        <taxon>Mortierellomycetes</taxon>
        <taxon>Mortierellales</taxon>
        <taxon>Mortierellaceae</taxon>
        <taxon>Lobosporangium</taxon>
    </lineage>
</organism>
<proteinExistence type="predicted"/>
<dbReference type="FunCoup" id="A0A1Y2H181">
    <property type="interactions" value="265"/>
</dbReference>
<dbReference type="RefSeq" id="XP_021885970.1">
    <property type="nucleotide sequence ID" value="XM_022021253.1"/>
</dbReference>
<dbReference type="Gene3D" id="3.10.310.20">
    <property type="entry name" value="DHHA2 domain"/>
    <property type="match status" value="1"/>
</dbReference>
<sequence length="462" mass="53274">MHSRIALLALTFLALFLRRTNAMQQQSTLSLNARPLCHHHNRKPNPPKQSAMDTFLTSVRPRLETEPETHVILVTGNESADLDSIISALTTSFFLSHLSNNKNNIILPFINIPQADLVLRSDVEFVLSSCEVNHDLLFFRDHLPIFESLLKKNRDQLSLFLVDHNKLSSSLSSLKKAKVVGVLDHHADENLHNGTADPRRIEPVGSCASLVADHFFHNAIDADQKGRDRSDCQQKHDKKKASDWLRQVSRLLLGPILIDTMNLDPQYHKAKPLDIAMVKLIFPYTGWKDRDHFFKRILEARRDTSKLSYYDILRKDYKEWTVVQHGSDHEIKVGISSATGLMQKFVKRDTRQVIQRAIRQWAQNRTLDLFLVLMSDSVGDHDEFQRQMAIYPVLESLKSFPEQMEQIEDLKLERTDLIDTHEFVAKGGRAYFQWNSARSRKQIWPYVEKLLTQPADAPMPKF</sequence>
<dbReference type="EMBL" id="MCFF01000002">
    <property type="protein sequence ID" value="ORZ28285.1"/>
    <property type="molecule type" value="Genomic_DNA"/>
</dbReference>
<dbReference type="InterPro" id="IPR004097">
    <property type="entry name" value="DHHA2"/>
</dbReference>
<feature type="chain" id="PRO_5012869881" description="DHHA2 domain-containing protein" evidence="5">
    <location>
        <begin position="23"/>
        <end position="462"/>
    </location>
</feature>
<evidence type="ECO:0000259" key="6">
    <source>
        <dbReference type="SMART" id="SM01131"/>
    </source>
</evidence>
<evidence type="ECO:0000256" key="2">
    <source>
        <dbReference type="ARBA" id="ARBA00022723"/>
    </source>
</evidence>
<keyword evidence="2" id="KW-0479">Metal-binding</keyword>
<feature type="non-terminal residue" evidence="7">
    <location>
        <position position="1"/>
    </location>
</feature>
<dbReference type="GO" id="GO:0004309">
    <property type="term" value="F:exopolyphosphatase activity"/>
    <property type="evidence" value="ECO:0007669"/>
    <property type="project" value="TreeGrafter"/>
</dbReference>
<evidence type="ECO:0000313" key="8">
    <source>
        <dbReference type="Proteomes" id="UP000193648"/>
    </source>
</evidence>
<evidence type="ECO:0000313" key="7">
    <source>
        <dbReference type="EMBL" id="ORZ28285.1"/>
    </source>
</evidence>
<feature type="domain" description="DHHA2" evidence="6">
    <location>
        <begin position="294"/>
        <end position="451"/>
    </location>
</feature>
<keyword evidence="8" id="KW-1185">Reference proteome</keyword>
<dbReference type="PANTHER" id="PTHR12112">
    <property type="entry name" value="BNIP - RELATED"/>
    <property type="match status" value="1"/>
</dbReference>
<dbReference type="SUPFAM" id="SSF64182">
    <property type="entry name" value="DHH phosphoesterases"/>
    <property type="match status" value="1"/>
</dbReference>
<dbReference type="InParanoid" id="A0A1Y2H181"/>